<feature type="transmembrane region" description="Helical" evidence="5">
    <location>
        <begin position="236"/>
        <end position="254"/>
    </location>
</feature>
<organism evidence="6 7">
    <name type="scientific">Syntrophothermus lipocalidus (strain DSM 12680 / TGB-C1)</name>
    <dbReference type="NCBI Taxonomy" id="643648"/>
    <lineage>
        <taxon>Bacteria</taxon>
        <taxon>Bacillati</taxon>
        <taxon>Bacillota</taxon>
        <taxon>Clostridia</taxon>
        <taxon>Eubacteriales</taxon>
        <taxon>Syntrophomonadaceae</taxon>
        <taxon>Syntrophothermus</taxon>
    </lineage>
</organism>
<dbReference type="eggNOG" id="COG0619">
    <property type="taxonomic scope" value="Bacteria"/>
</dbReference>
<dbReference type="KEGG" id="slp:Slip_0329"/>
<protein>
    <submittedName>
        <fullName evidence="6">Cobalt transport protein</fullName>
    </submittedName>
</protein>
<keyword evidence="4 5" id="KW-0472">Membrane</keyword>
<name>D7CJZ9_SYNLT</name>
<dbReference type="InterPro" id="IPR003339">
    <property type="entry name" value="ABC/ECF_trnsptr_transmembrane"/>
</dbReference>
<evidence type="ECO:0000313" key="7">
    <source>
        <dbReference type="Proteomes" id="UP000000378"/>
    </source>
</evidence>
<dbReference type="OrthoDB" id="2039442at2"/>
<dbReference type="Proteomes" id="UP000000378">
    <property type="component" value="Chromosome"/>
</dbReference>
<reference evidence="6 7" key="2">
    <citation type="journal article" date="2010" name="Stand. Genomic Sci.">
        <title>Complete genome sequence of Syntrophothermus lipocalidus type strain (TGB-C1).</title>
        <authorList>
            <person name="Djao O.D."/>
            <person name="Zhang X."/>
            <person name="Lucas S."/>
            <person name="Lapidus A."/>
            <person name="Del Rio T.G."/>
            <person name="Nolan M."/>
            <person name="Tice H."/>
            <person name="Cheng J.F."/>
            <person name="Han C."/>
            <person name="Tapia R."/>
            <person name="Goodwin L."/>
            <person name="Pitluck S."/>
            <person name="Liolios K."/>
            <person name="Ivanova N."/>
            <person name="Mavromatis K."/>
            <person name="Mikhailova N."/>
            <person name="Ovchinnikova G."/>
            <person name="Pati A."/>
            <person name="Brambilla E."/>
            <person name="Chen A."/>
            <person name="Palaniappan K."/>
            <person name="Land M."/>
            <person name="Hauser L."/>
            <person name="Chang Y.J."/>
            <person name="Jeffries C.D."/>
            <person name="Rohde M."/>
            <person name="Sikorski J."/>
            <person name="Spring S."/>
            <person name="Goker M."/>
            <person name="Detter J.C."/>
            <person name="Woyke T."/>
            <person name="Bristow J."/>
            <person name="Eisen J.A."/>
            <person name="Markowitz V."/>
            <person name="Hugenholtz P."/>
            <person name="Kyrpides N.C."/>
            <person name="Klenk H.P."/>
        </authorList>
    </citation>
    <scope>NUCLEOTIDE SEQUENCE [LARGE SCALE GENOMIC DNA]</scope>
    <source>
        <strain evidence="7">DSM 12680 / TGB-C1</strain>
    </source>
</reference>
<feature type="transmembrane region" description="Helical" evidence="5">
    <location>
        <begin position="65"/>
        <end position="86"/>
    </location>
</feature>
<accession>D7CJZ9</accession>
<evidence type="ECO:0000256" key="4">
    <source>
        <dbReference type="ARBA" id="ARBA00023136"/>
    </source>
</evidence>
<evidence type="ECO:0000313" key="6">
    <source>
        <dbReference type="EMBL" id="ADI01113.1"/>
    </source>
</evidence>
<dbReference type="HOGENOM" id="CLU_064704_0_0_9"/>
<dbReference type="RefSeq" id="WP_013174515.1">
    <property type="nucleotide sequence ID" value="NC_014220.1"/>
</dbReference>
<feature type="transmembrane region" description="Helical" evidence="5">
    <location>
        <begin position="37"/>
        <end position="53"/>
    </location>
</feature>
<keyword evidence="7" id="KW-1185">Reference proteome</keyword>
<dbReference type="Pfam" id="PF02361">
    <property type="entry name" value="CbiQ"/>
    <property type="match status" value="1"/>
</dbReference>
<feature type="transmembrane region" description="Helical" evidence="5">
    <location>
        <begin position="143"/>
        <end position="162"/>
    </location>
</feature>
<gene>
    <name evidence="6" type="ordered locus">Slip_0329</name>
</gene>
<keyword evidence="2 5" id="KW-0812">Transmembrane</keyword>
<dbReference type="PANTHER" id="PTHR33514">
    <property type="entry name" value="PROTEIN ABCI12, CHLOROPLASTIC"/>
    <property type="match status" value="1"/>
</dbReference>
<dbReference type="STRING" id="643648.Slip_0329"/>
<dbReference type="PANTHER" id="PTHR33514:SF13">
    <property type="entry name" value="PROTEIN ABCI12, CHLOROPLASTIC"/>
    <property type="match status" value="1"/>
</dbReference>
<keyword evidence="3 5" id="KW-1133">Transmembrane helix</keyword>
<sequence>MLAYRKKGNLIHTLHPVTMLVFILSVFLLSLVFSHPAYLLGLFVAVGAVIIASDTAREWRSYMKLTLAMILLIVLINAVVGQAGSTPLFSGARVPLLRHLRVTVEGLAYGAGMGLRLLVVISVFCLYTYAVHPDKILSLLSRWMTRATLVITLATRLFPLMIGDFYRITEVQRCRGVKFEVGRWWERAGNLVPVASVLLLSSLERSLLLAESMHARGFGSGPRSYYRRELWRPRDWLVMAGVMIGAITALVAVGRGWSDYMYYPRLAAITGREVGLASVMTAMFSVPAVLAWGWKSWPWLRSKI</sequence>
<evidence type="ECO:0000256" key="1">
    <source>
        <dbReference type="ARBA" id="ARBA00004141"/>
    </source>
</evidence>
<evidence type="ECO:0000256" key="5">
    <source>
        <dbReference type="SAM" id="Phobius"/>
    </source>
</evidence>
<evidence type="ECO:0000256" key="2">
    <source>
        <dbReference type="ARBA" id="ARBA00022692"/>
    </source>
</evidence>
<dbReference type="GO" id="GO:0005886">
    <property type="term" value="C:plasma membrane"/>
    <property type="evidence" value="ECO:0007669"/>
    <property type="project" value="UniProtKB-ARBA"/>
</dbReference>
<dbReference type="CDD" id="cd16914">
    <property type="entry name" value="EcfT"/>
    <property type="match status" value="1"/>
</dbReference>
<dbReference type="EMBL" id="CP002048">
    <property type="protein sequence ID" value="ADI01113.1"/>
    <property type="molecule type" value="Genomic_DNA"/>
</dbReference>
<reference evidence="7" key="1">
    <citation type="journal article" date="2010" name="Stand. Genomic Sci.">
        <title>Complete genome sequence of Syntrophothermus lipocalidus type strain (TGB-C1T).</title>
        <authorList>
            <consortium name="US DOE Joint Genome Institute (JGI-PGF)"/>
            <person name="Djao O."/>
            <person name="Zhang X."/>
            <person name="Lucas S."/>
            <person name="Lapidus A."/>
            <person name="Glavina Del Rio T."/>
            <person name="Nolan M."/>
            <person name="Tice H."/>
            <person name="Cheng J."/>
            <person name="Han C."/>
            <person name="Tapia R."/>
            <person name="Goodwin L."/>
            <person name="Pitluck S."/>
            <person name="Liolios K."/>
            <person name="Ivanova N."/>
            <person name="Mavromatis K."/>
            <person name="Mikhailova N."/>
            <person name="Ovchinnikova G."/>
            <person name="Pati A."/>
            <person name="Brambilla E."/>
            <person name="Chen A."/>
            <person name="Palaniappan K."/>
            <person name="Land M."/>
            <person name="Hauser L."/>
            <person name="Chang Y."/>
            <person name="Jeffries C."/>
            <person name="Rohde M."/>
            <person name="Sikorski J."/>
            <person name="Spring S."/>
            <person name="Goker M."/>
            <person name="Detter J."/>
            <person name="Woyke T."/>
            <person name="Bristow J."/>
            <person name="Eisen J."/>
            <person name="Markowitz V."/>
            <person name="Hugenholtz P."/>
            <person name="Kyrpides N."/>
            <person name="Klenk H."/>
        </authorList>
    </citation>
    <scope>NUCLEOTIDE SEQUENCE [LARGE SCALE GENOMIC DNA]</scope>
    <source>
        <strain evidence="7">DSM 12680 / TGB-C1</strain>
    </source>
</reference>
<evidence type="ECO:0000256" key="3">
    <source>
        <dbReference type="ARBA" id="ARBA00022989"/>
    </source>
</evidence>
<feature type="transmembrane region" description="Helical" evidence="5">
    <location>
        <begin position="274"/>
        <end position="294"/>
    </location>
</feature>
<proteinExistence type="predicted"/>
<dbReference type="AlphaFoldDB" id="D7CJZ9"/>
<comment type="subcellular location">
    <subcellularLocation>
        <location evidence="1">Membrane</location>
        <topology evidence="1">Multi-pass membrane protein</topology>
    </subcellularLocation>
</comment>
<feature type="transmembrane region" description="Helical" evidence="5">
    <location>
        <begin position="106"/>
        <end position="131"/>
    </location>
</feature>